<evidence type="ECO:0000313" key="2">
    <source>
        <dbReference type="Proteomes" id="UP000186817"/>
    </source>
</evidence>
<dbReference type="InterPro" id="IPR036770">
    <property type="entry name" value="Ankyrin_rpt-contain_sf"/>
</dbReference>
<dbReference type="Proteomes" id="UP000186817">
    <property type="component" value="Unassembled WGS sequence"/>
</dbReference>
<accession>A0A1Q9CD59</accession>
<proteinExistence type="predicted"/>
<dbReference type="Pfam" id="PF13857">
    <property type="entry name" value="Ank_5"/>
    <property type="match status" value="1"/>
</dbReference>
<comment type="caution">
    <text evidence="1">The sequence shown here is derived from an EMBL/GenBank/DDBJ whole genome shotgun (WGS) entry which is preliminary data.</text>
</comment>
<dbReference type="EMBL" id="LSRX01001337">
    <property type="protein sequence ID" value="OLP80873.1"/>
    <property type="molecule type" value="Genomic_DNA"/>
</dbReference>
<evidence type="ECO:0000313" key="1">
    <source>
        <dbReference type="EMBL" id="OLP80873.1"/>
    </source>
</evidence>
<organism evidence="1 2">
    <name type="scientific">Symbiodinium microadriaticum</name>
    <name type="common">Dinoflagellate</name>
    <name type="synonym">Zooxanthella microadriatica</name>
    <dbReference type="NCBI Taxonomy" id="2951"/>
    <lineage>
        <taxon>Eukaryota</taxon>
        <taxon>Sar</taxon>
        <taxon>Alveolata</taxon>
        <taxon>Dinophyceae</taxon>
        <taxon>Suessiales</taxon>
        <taxon>Symbiodiniaceae</taxon>
        <taxon>Symbiodinium</taxon>
    </lineage>
</organism>
<reference evidence="1 2" key="1">
    <citation type="submission" date="2016-02" db="EMBL/GenBank/DDBJ databases">
        <title>Genome analysis of coral dinoflagellate symbionts highlights evolutionary adaptations to a symbiotic lifestyle.</title>
        <authorList>
            <person name="Aranda M."/>
            <person name="Li Y."/>
            <person name="Liew Y.J."/>
            <person name="Baumgarten S."/>
            <person name="Simakov O."/>
            <person name="Wilson M."/>
            <person name="Piel J."/>
            <person name="Ashoor H."/>
            <person name="Bougouffa S."/>
            <person name="Bajic V.B."/>
            <person name="Ryu T."/>
            <person name="Ravasi T."/>
            <person name="Bayer T."/>
            <person name="Micklem G."/>
            <person name="Kim H."/>
            <person name="Bhak J."/>
            <person name="Lajeunesse T.C."/>
            <person name="Voolstra C.R."/>
        </authorList>
    </citation>
    <scope>NUCLEOTIDE SEQUENCE [LARGE SCALE GENOMIC DNA]</scope>
    <source>
        <strain evidence="1 2">CCMP2467</strain>
    </source>
</reference>
<sequence>MPSVSPDASCHMHSLHAVLEGLALDSLSGGSKDDEDKSDFKAGCRKQQTEWRAQRLSDFLRREGFTAIGTPRKRSGFLCSLFRQTRVFAIHVAAEVGDAEMVRALLRAKADPSQKTSRGHTAVELARSADKYGSHREVLELLSGDVHYVNLREAVEIMQISLANSEQQSWNVYLDGDPGVRLEMLPVPDPVS</sequence>
<keyword evidence="2" id="KW-1185">Reference proteome</keyword>
<gene>
    <name evidence="1" type="ORF">AK812_SmicGene38658</name>
</gene>
<name>A0A1Q9CD59_SYMMI</name>
<dbReference type="SUPFAM" id="SSF48403">
    <property type="entry name" value="Ankyrin repeat"/>
    <property type="match status" value="1"/>
</dbReference>
<protein>
    <submittedName>
        <fullName evidence="1">Uncharacterized protein</fullName>
    </submittedName>
</protein>
<dbReference type="AlphaFoldDB" id="A0A1Q9CD59"/>
<dbReference type="InterPro" id="IPR002110">
    <property type="entry name" value="Ankyrin_rpt"/>
</dbReference>
<dbReference type="Gene3D" id="1.25.40.20">
    <property type="entry name" value="Ankyrin repeat-containing domain"/>
    <property type="match status" value="1"/>
</dbReference>
<dbReference type="PROSITE" id="PS50088">
    <property type="entry name" value="ANK_REPEAT"/>
    <property type="match status" value="1"/>
</dbReference>
<dbReference type="OrthoDB" id="10252328at2759"/>